<gene>
    <name evidence="9" type="ORF">M0811_12769</name>
</gene>
<feature type="repeat" description="WD" evidence="4">
    <location>
        <begin position="1684"/>
        <end position="1725"/>
    </location>
</feature>
<accession>A0A9Q0R5C7</accession>
<reference evidence="9" key="1">
    <citation type="submission" date="2022-10" db="EMBL/GenBank/DDBJ databases">
        <title>Novel sulphate-reducing endosymbionts in the free-living metamonad Anaeramoeba.</title>
        <authorList>
            <person name="Jerlstrom-Hultqvist J."/>
            <person name="Cepicka I."/>
            <person name="Gallot-Lavallee L."/>
            <person name="Salas-Leiva D."/>
            <person name="Curtis B.A."/>
            <person name="Zahonova K."/>
            <person name="Pipaliya S."/>
            <person name="Dacks J."/>
            <person name="Roger A.J."/>
        </authorList>
    </citation>
    <scope>NUCLEOTIDE SEQUENCE</scope>
    <source>
        <strain evidence="9">BMAN</strain>
    </source>
</reference>
<feature type="repeat" description="ANK" evidence="3">
    <location>
        <begin position="2637"/>
        <end position="2669"/>
    </location>
</feature>
<dbReference type="CDD" id="cd06071">
    <property type="entry name" value="Beach"/>
    <property type="match status" value="1"/>
</dbReference>
<keyword evidence="2" id="KW-0677">Repeat</keyword>
<dbReference type="InterPro" id="IPR001680">
    <property type="entry name" value="WD40_rpt"/>
</dbReference>
<dbReference type="PROSITE" id="PS51783">
    <property type="entry name" value="PH_BEACH"/>
    <property type="match status" value="1"/>
</dbReference>
<dbReference type="GO" id="GO:0008104">
    <property type="term" value="P:intracellular protein localization"/>
    <property type="evidence" value="ECO:0007669"/>
    <property type="project" value="TreeGrafter"/>
</dbReference>
<dbReference type="Gene3D" id="2.130.10.10">
    <property type="entry name" value="YVTN repeat-like/Quinoprotein amine dehydrogenase"/>
    <property type="match status" value="1"/>
</dbReference>
<dbReference type="Gene3D" id="1.25.40.20">
    <property type="entry name" value="Ankyrin repeat-containing domain"/>
    <property type="match status" value="5"/>
</dbReference>
<feature type="compositionally biased region" description="Basic and acidic residues" evidence="6">
    <location>
        <begin position="1056"/>
        <end position="1066"/>
    </location>
</feature>
<keyword evidence="10" id="KW-1185">Reference proteome</keyword>
<dbReference type="SUPFAM" id="SSF50729">
    <property type="entry name" value="PH domain-like"/>
    <property type="match status" value="1"/>
</dbReference>
<dbReference type="Pfam" id="PF15787">
    <property type="entry name" value="DUF4704"/>
    <property type="match status" value="1"/>
</dbReference>
<evidence type="ECO:0000256" key="1">
    <source>
        <dbReference type="ARBA" id="ARBA00022574"/>
    </source>
</evidence>
<evidence type="ECO:0000313" key="9">
    <source>
        <dbReference type="EMBL" id="KAJ5067962.1"/>
    </source>
</evidence>
<dbReference type="Pfam" id="PF12796">
    <property type="entry name" value="Ank_2"/>
    <property type="match status" value="6"/>
</dbReference>
<dbReference type="GO" id="GO:0019901">
    <property type="term" value="F:protein kinase binding"/>
    <property type="evidence" value="ECO:0007669"/>
    <property type="project" value="TreeGrafter"/>
</dbReference>
<evidence type="ECO:0000256" key="6">
    <source>
        <dbReference type="SAM" id="MobiDB-lite"/>
    </source>
</evidence>
<feature type="compositionally biased region" description="Basic and acidic residues" evidence="6">
    <location>
        <begin position="1031"/>
        <end position="1044"/>
    </location>
</feature>
<proteinExistence type="predicted"/>
<dbReference type="InterPro" id="IPR011993">
    <property type="entry name" value="PH-like_dom_sf"/>
</dbReference>
<feature type="region of interest" description="Disordered" evidence="6">
    <location>
        <begin position="1911"/>
        <end position="1967"/>
    </location>
</feature>
<dbReference type="PANTHER" id="PTHR13743">
    <property type="entry name" value="BEIGE/BEACH-RELATED"/>
    <property type="match status" value="1"/>
</dbReference>
<feature type="repeat" description="ANK" evidence="3">
    <location>
        <begin position="2185"/>
        <end position="2215"/>
    </location>
</feature>
<dbReference type="SMART" id="SM01026">
    <property type="entry name" value="Beach"/>
    <property type="match status" value="1"/>
</dbReference>
<evidence type="ECO:0000259" key="8">
    <source>
        <dbReference type="PROSITE" id="PS51783"/>
    </source>
</evidence>
<evidence type="ECO:0000256" key="2">
    <source>
        <dbReference type="ARBA" id="ARBA00022737"/>
    </source>
</evidence>
<keyword evidence="3" id="KW-0040">ANK repeat</keyword>
<dbReference type="PANTHER" id="PTHR13743:SF112">
    <property type="entry name" value="BEACH DOMAIN-CONTAINING PROTEIN"/>
    <property type="match status" value="1"/>
</dbReference>
<dbReference type="InterPro" id="IPR031570">
    <property type="entry name" value="NBEA/BDCP_DUF4704"/>
</dbReference>
<dbReference type="PROSITE" id="PS50297">
    <property type="entry name" value="ANK_REP_REGION"/>
    <property type="match status" value="8"/>
</dbReference>
<sequence length="2832" mass="326830">MFCSLVFITLTEMMIRNKQNQEDMITSSGFSMISYFLKQINSENLSSKIFDSIQKLLIETQDKKFRRDLVENFLMDFDIWIYCRPKIQKAVLSVFSMLISCSQKKEDVVIKVHDLVDIMRVYYWLKPDKYSRCQEDKIGKMAGEFFEKRPNTQDIREMRTKFLHIIELMMNSISELNNSSVNLEFLLVSCFVSQETEFIHEIIQLIQRIFTKDLQLFGEVLPSIGFMDLFIFLMDTQDDSIRENCLQIINKLEEYFVVFNDDQILKKKMKLESRVSEHSGFNLIHDILVKYPLTTPIANTLFSLIVNKKASKTKNINKSKTKNNGNITIHKWDIQNTFIFKTIFQLIGSSQNHLGIDVLKAAKNIILWNQQNKNIFVSQFGWQKWMIELIGIVPNQQGKHIKDARSNGNQSENLGDLEEEKEVRLSDLDISVISDDQTTTTTESDEKERVHKIRLWKSQSFFIKSKTKNINQNIDEISNINTDSQQSILELSQEVLSLFKDLHLHSIFFIKDGWKHLETTISLINLFFISKRNMDHESLIFKFLEDIFEGILEKLEADEKKYLQINKIFIENMYKLIVFLDVFHNKSWNESQPKPTQSLMSPLNRATSLNAIQFNKQRMDEKNLAKIFQRNWMKKKRTSQRNKYDNLTKILVKVLDQMHFFEKKAIPFGDQAKAHLVNDIVLEFLLNIVFVEEKAKKKIKYLGILEQFLEQKIKIHKLNERTRRIILVVFSHLMKFFFVELKNVDELKIEEENENIQKIKVELNKLMKNKKEGINEEEKLEEKDRNKQLCLIYVAFMFNLLPQKSRNYIFSHLEKQKGKNIFEKETTTTTTKLDSSNEAYLMQIFMGRDWKALLSHNFLEERKKIYEEIMKRNKEYNDRQAIVVENVKHILENEYKINRLFAKTKRAEIKKKIQKLVKKERNRIDKQNIQRSAKYRFVEKKCNRILRGIIYGRGPWSDELSKQKLHWKLDFSEDHLRRRIKLKPNHKYKDHKKAGISRGRNMESVESPIVLETERELSRQAKESMTTLQRILERSNEAEKKETRQSTTEWAGPKSDTNDSDRSVEFEQDIETERNKIQALSMKEGEQVQETLYRCNCWRIYGLNKQESMLEISTSLLSLVVSKKEEVDQQVYTNTGGGKEYYWQMAWIIAVFFRRYIHKETAIEIFFQNGRSLLINLENKTKSEEVFRKIISHKHVRSRGNVQYFTGHPRSYLRKLGLKKKWRKREISNFEYLMHLNTISGRSYNDFGQYPVFPWVLSNYTSSVIDLKNTENFRDLSKPIGALNEERLKSFKERYNSFNDDMMPFLYGTHYSSPGVVLWYLIRMEPFTSFAVQYQGGKFDRPDRIFHSLELAWQNCLRNPTDLKELIPEFFYLPDFLENSNSLDLGALQSSNRVLDDVELPRWASSPEEFIRMNRDALESEYVSENLNQWIDLIFGYQQQGKEAEKANNVFHYLTYPNLVNFDKIDPRDLLSVQSQIENYGQTPTQLFYKKHPKRISIVDFDVRQTLWNFTNISSPTHMFSLQISENPIVFVKLIGSHQNLSFLGSFGRVVLVDKNRVIHNGEWIPLSESKTSFPFLFDQERSAGTGKSFAISFSRDMKNFSNCMALSTTNHCLMCCGFWDCSFKSINIENLRIIQNVKKHQNIVTCLAIQKSVLVTGSKDTTVIVWRFDPKKGKVKRNPVHILVGHDDEVSCVDISIELNIVISGSKDGTCIISTLKEGEYVRTFSSSTQNPVSALKISSRGYVVVYSEQDMMIRLFSINGKFLKEIPCYQQISSLQISKDNNFIILGGNKGFVEIRSLYDLLLVHQINIGSPIFSLEISESERFIIVGTILIPSRECVFELSTKSRKNTKSLLNIILDAFKENFPNDKPLNIEYLQICGKKYLPTEKVRIDSNCKTVIVSEREKVDQRKKPVAPSLDIQEIKTKRRKRSTSSKNYSESSVFTDSENSERSSQDDPQTPISYRRSSRSSFRSFDEALFDFELFKNQFSMSNEPQSPIKKLAKAIKQKNTSLLKEVLASENLSFDLFTKENDGITPLILCTQYEYLEGCRELIELGVSVDEEDQEGYTALHWAGYNGNAEIVDFLIQKGASPSHQSRSGKTPIYSSFNRNQKKCVLIMIKMCMKTLIKTITFKKKSDDFDDSIEEDDSIGGWNELHIAVLENDISKVEEILSKKEIEINSRSSNEGFAALHLAVDFPECLKLLLDNGADVNLIDNFFETPLHKASQIGNLKSVEILVSSKANINFNNIFQATPIHFCATEGHVECMNVLLKNGANPNSVDFSLSTPLNDASYNGKIECVKLLLEQKNILVNTSDQVGFTPLHDACSNGNLEIIDLLLEAGANIEAKDIRGKTALIICTIYNQMEAFLLLLRHGAQLLNSDNEKATSLHWAVSEYKIEIATKIMEIIHKNRSKYNMDITDQDGVTAVHEAAYIGNLEVIELLVQYGANFQARSSEGWTALHWAGHGGCVKSVEKVLSFGAEIDAFDFTGRTPLFVAVEAEMMGAIQTLVENGANILQCNYTGCSILHTMANTKSSDVIDFILNSLRTRCAEISQLKVEVLDLNNFSPTPTNSLSESTKTKLSTFLELDDHTQSTFKSMLNMRDYEKKTAIMHCCEKGNDLFLTKLLKSGAEPSLKDISEQTPLHLAALNNEAKCIELLFKNSQCLQLPDNLGHFPLHCCSATRSFESAQILLHNNADVNCRDKLLSTPLHDAACNNDVRSIALFLDFNANINISDSAGVTPILAAAMSGAIDAVMFLIQAGADLLCLDNEKNNIFHFVVQSDSPKLLQFLLDFPHLLNIVNKTNIYNKSPLDISLDLENHEMSELLLPFSSDF</sequence>
<feature type="repeat" description="ANK" evidence="3">
    <location>
        <begin position="2703"/>
        <end position="2735"/>
    </location>
</feature>
<dbReference type="FunFam" id="1.10.1540.10:FF:000001">
    <property type="entry name" value="neurobeachin isoform X1"/>
    <property type="match status" value="1"/>
</dbReference>
<feature type="repeat" description="ANK" evidence="3">
    <location>
        <begin position="2736"/>
        <end position="2768"/>
    </location>
</feature>
<evidence type="ECO:0000313" key="10">
    <source>
        <dbReference type="Proteomes" id="UP001149090"/>
    </source>
</evidence>
<dbReference type="GO" id="GO:0005829">
    <property type="term" value="C:cytosol"/>
    <property type="evidence" value="ECO:0007669"/>
    <property type="project" value="TreeGrafter"/>
</dbReference>
<dbReference type="InterPro" id="IPR036770">
    <property type="entry name" value="Ankyrin_rpt-contain_sf"/>
</dbReference>
<dbReference type="InterPro" id="IPR046851">
    <property type="entry name" value="NBCH_WD40"/>
</dbReference>
<dbReference type="Pfam" id="PF20426">
    <property type="entry name" value="NBCH_WD40"/>
    <property type="match status" value="1"/>
</dbReference>
<dbReference type="PROSITE" id="PS50088">
    <property type="entry name" value="ANK_REPEAT"/>
    <property type="match status" value="12"/>
</dbReference>
<keyword evidence="1 4" id="KW-0853">WD repeat</keyword>
<dbReference type="Pfam" id="PF02138">
    <property type="entry name" value="Beach"/>
    <property type="match status" value="1"/>
</dbReference>
<dbReference type="GO" id="GO:0016020">
    <property type="term" value="C:membrane"/>
    <property type="evidence" value="ECO:0007669"/>
    <property type="project" value="TreeGrafter"/>
</dbReference>
<dbReference type="Gene3D" id="2.30.29.30">
    <property type="entry name" value="Pleckstrin-homology domain (PH domain)/Phosphotyrosine-binding domain (PTB)"/>
    <property type="match status" value="1"/>
</dbReference>
<feature type="repeat" description="ANK" evidence="3">
    <location>
        <begin position="2065"/>
        <end position="2097"/>
    </location>
</feature>
<dbReference type="Gene3D" id="1.10.1540.10">
    <property type="entry name" value="BEACH domain"/>
    <property type="match status" value="1"/>
</dbReference>
<feature type="repeat" description="ANK" evidence="3">
    <location>
        <begin position="2670"/>
        <end position="2702"/>
    </location>
</feature>
<dbReference type="InterPro" id="IPR000409">
    <property type="entry name" value="BEACH_dom"/>
</dbReference>
<evidence type="ECO:0000256" key="5">
    <source>
        <dbReference type="SAM" id="Coils"/>
    </source>
</evidence>
<organism evidence="9 10">
    <name type="scientific">Anaeramoeba ignava</name>
    <name type="common">Anaerobic marine amoeba</name>
    <dbReference type="NCBI Taxonomy" id="1746090"/>
    <lineage>
        <taxon>Eukaryota</taxon>
        <taxon>Metamonada</taxon>
        <taxon>Anaeramoebidae</taxon>
        <taxon>Anaeramoeba</taxon>
    </lineage>
</organism>
<feature type="repeat" description="ANK" evidence="3">
    <location>
        <begin position="2216"/>
        <end position="2248"/>
    </location>
</feature>
<feature type="region of interest" description="Disordered" evidence="6">
    <location>
        <begin position="986"/>
        <end position="1009"/>
    </location>
</feature>
<evidence type="ECO:0000256" key="4">
    <source>
        <dbReference type="PROSITE-ProRule" id="PRU00221"/>
    </source>
</evidence>
<dbReference type="PRINTS" id="PR01415">
    <property type="entry name" value="ANKYRIN"/>
</dbReference>
<feature type="domain" description="BEACH-type PH" evidence="8">
    <location>
        <begin position="1086"/>
        <end position="1191"/>
    </location>
</feature>
<dbReference type="OrthoDB" id="26681at2759"/>
<evidence type="ECO:0000256" key="3">
    <source>
        <dbReference type="PROSITE-ProRule" id="PRU00023"/>
    </source>
</evidence>
<feature type="repeat" description="ANK" evidence="3">
    <location>
        <begin position="2249"/>
        <end position="2281"/>
    </location>
</feature>
<dbReference type="EMBL" id="JAPDFW010000123">
    <property type="protein sequence ID" value="KAJ5067962.1"/>
    <property type="molecule type" value="Genomic_DNA"/>
</dbReference>
<feature type="coiled-coil region" evidence="5">
    <location>
        <begin position="859"/>
        <end position="930"/>
    </location>
</feature>
<dbReference type="SMART" id="SM00320">
    <property type="entry name" value="WD40"/>
    <property type="match status" value="4"/>
</dbReference>
<keyword evidence="5" id="KW-0175">Coiled coil</keyword>
<feature type="region of interest" description="Disordered" evidence="6">
    <location>
        <begin position="1031"/>
        <end position="1066"/>
    </location>
</feature>
<feature type="compositionally biased region" description="Polar residues" evidence="6">
    <location>
        <begin position="1936"/>
        <end position="1946"/>
    </location>
</feature>
<feature type="domain" description="BEACH" evidence="7">
    <location>
        <begin position="1207"/>
        <end position="1495"/>
    </location>
</feature>
<dbReference type="SUPFAM" id="SSF81837">
    <property type="entry name" value="BEACH domain"/>
    <property type="match status" value="1"/>
</dbReference>
<dbReference type="Proteomes" id="UP001149090">
    <property type="component" value="Unassembled WGS sequence"/>
</dbReference>
<dbReference type="InterPro" id="IPR002110">
    <property type="entry name" value="Ankyrin_rpt"/>
</dbReference>
<evidence type="ECO:0000259" key="7">
    <source>
        <dbReference type="PROSITE" id="PS50197"/>
    </source>
</evidence>
<feature type="repeat" description="ANK" evidence="3">
    <location>
        <begin position="2316"/>
        <end position="2348"/>
    </location>
</feature>
<dbReference type="Pfam" id="PF14844">
    <property type="entry name" value="PH_BEACH"/>
    <property type="match status" value="1"/>
</dbReference>
<protein>
    <submittedName>
        <fullName evidence="9">Beige/beach-related</fullName>
    </submittedName>
</protein>
<dbReference type="InterPro" id="IPR036322">
    <property type="entry name" value="WD40_repeat_dom_sf"/>
</dbReference>
<dbReference type="PROSITE" id="PS50082">
    <property type="entry name" value="WD_REPEATS_2"/>
    <property type="match status" value="2"/>
</dbReference>
<dbReference type="InterPro" id="IPR015943">
    <property type="entry name" value="WD40/YVTN_repeat-like_dom_sf"/>
</dbReference>
<dbReference type="InterPro" id="IPR036372">
    <property type="entry name" value="BEACH_dom_sf"/>
</dbReference>
<dbReference type="InterPro" id="IPR023362">
    <property type="entry name" value="PH-BEACH_dom"/>
</dbReference>
<comment type="caution">
    <text evidence="9">The sequence shown here is derived from an EMBL/GenBank/DDBJ whole genome shotgun (WGS) entry which is preliminary data.</text>
</comment>
<dbReference type="PROSITE" id="PS50197">
    <property type="entry name" value="BEACH"/>
    <property type="match status" value="1"/>
</dbReference>
<feature type="repeat" description="ANK" evidence="3">
    <location>
        <begin position="2421"/>
        <end position="2453"/>
    </location>
</feature>
<dbReference type="SUPFAM" id="SSF48403">
    <property type="entry name" value="Ankyrin repeat"/>
    <property type="match status" value="3"/>
</dbReference>
<dbReference type="InterPro" id="IPR050865">
    <property type="entry name" value="BEACH_Domain"/>
</dbReference>
<dbReference type="SMART" id="SM00248">
    <property type="entry name" value="ANK"/>
    <property type="match status" value="21"/>
</dbReference>
<name>A0A9Q0R5C7_ANAIG</name>
<feature type="repeat" description="ANK" evidence="3">
    <location>
        <begin position="2487"/>
        <end position="2519"/>
    </location>
</feature>
<feature type="repeat" description="ANK" evidence="3">
    <location>
        <begin position="2454"/>
        <end position="2486"/>
    </location>
</feature>
<feature type="compositionally biased region" description="Basic residues" evidence="6">
    <location>
        <begin position="986"/>
        <end position="995"/>
    </location>
</feature>
<dbReference type="SUPFAM" id="SSF50978">
    <property type="entry name" value="WD40 repeat-like"/>
    <property type="match status" value="1"/>
</dbReference>
<feature type="repeat" description="WD" evidence="4">
    <location>
        <begin position="1638"/>
        <end position="1667"/>
    </location>
</feature>
<feature type="coiled-coil region" evidence="5">
    <location>
        <begin position="742"/>
        <end position="783"/>
    </location>
</feature>